<proteinExistence type="predicted"/>
<dbReference type="SUPFAM" id="SSF56601">
    <property type="entry name" value="beta-lactamase/transpeptidase-like"/>
    <property type="match status" value="1"/>
</dbReference>
<dbReference type="OrthoDB" id="9773047at2"/>
<dbReference type="InterPro" id="IPR012338">
    <property type="entry name" value="Beta-lactam/transpept-like"/>
</dbReference>
<reference evidence="3 4" key="1">
    <citation type="submission" date="2016-10" db="EMBL/GenBank/DDBJ databases">
        <authorList>
            <person name="de Groot N.N."/>
        </authorList>
    </citation>
    <scope>NUCLEOTIDE SEQUENCE [LARGE SCALE GENOMIC DNA]</scope>
    <source>
        <strain evidence="3 4">DSM 18978</strain>
    </source>
</reference>
<evidence type="ECO:0000313" key="3">
    <source>
        <dbReference type="EMBL" id="SCY56784.1"/>
    </source>
</evidence>
<protein>
    <submittedName>
        <fullName evidence="3">CubicO group peptidase, beta-lactamase class C family</fullName>
    </submittedName>
</protein>
<dbReference type="STRING" id="1120976.SAMN03080606_01843"/>
<dbReference type="RefSeq" id="WP_091542616.1">
    <property type="nucleotide sequence ID" value="NZ_FMUS01000010.1"/>
</dbReference>
<dbReference type="InterPro" id="IPR050789">
    <property type="entry name" value="Diverse_Enzym_Activities"/>
</dbReference>
<keyword evidence="1" id="KW-0472">Membrane</keyword>
<dbReference type="PANTHER" id="PTHR43283">
    <property type="entry name" value="BETA-LACTAMASE-RELATED"/>
    <property type="match status" value="1"/>
</dbReference>
<sequence length="401" mass="46900">MKKKVQKVVAFIVIMFSAILVFSIVSYSPEYMYRILRYRESDVNDYNIFPERTIASSANPYYYEEKAMALEDKLISYTYNGEIHEKELKKFLEDTQTTSFIIIHNDKIVFEQYYNEHSRDSINTSFSSVKSIVSLLIGIAIDEGYIENEKQSIAEYIHEFKGTPFADITIEDLLMMRSKIRYKEGYLWFGDDAKTYYMPNLRELAINDIKIDTDYEEGKFHYNNFHPLLLGIILERSTNQSVSSFLEGKLWQKLGTEYNASWSLDSNDSGFEKMESGLNFRTIDFAKIGSMLLHMGKWNGEEIISEDWIIKSTFAKFPLNQQEYKNSLLEDIGVGYKYMWYSFENKRGGYDYFAAGKYEQYLYISPDNNIVIVRNGIEAGNVDWWAAVLEDITNIVVEFQD</sequence>
<dbReference type="InterPro" id="IPR001466">
    <property type="entry name" value="Beta-lactam-related"/>
</dbReference>
<organism evidence="3 4">
    <name type="scientific">Alkaliphilus peptidifermentans DSM 18978</name>
    <dbReference type="NCBI Taxonomy" id="1120976"/>
    <lineage>
        <taxon>Bacteria</taxon>
        <taxon>Bacillati</taxon>
        <taxon>Bacillota</taxon>
        <taxon>Clostridia</taxon>
        <taxon>Peptostreptococcales</taxon>
        <taxon>Natronincolaceae</taxon>
        <taxon>Alkaliphilus</taxon>
    </lineage>
</organism>
<keyword evidence="4" id="KW-1185">Reference proteome</keyword>
<name>A0A1G5GZ73_9FIRM</name>
<accession>A0A1G5GZ73</accession>
<dbReference type="Proteomes" id="UP000198636">
    <property type="component" value="Unassembled WGS sequence"/>
</dbReference>
<feature type="transmembrane region" description="Helical" evidence="1">
    <location>
        <begin position="7"/>
        <end position="27"/>
    </location>
</feature>
<evidence type="ECO:0000256" key="1">
    <source>
        <dbReference type="SAM" id="Phobius"/>
    </source>
</evidence>
<keyword evidence="1" id="KW-1133">Transmembrane helix</keyword>
<keyword evidence="1" id="KW-0812">Transmembrane</keyword>
<gene>
    <name evidence="3" type="ORF">SAMN03080606_01843</name>
</gene>
<feature type="domain" description="Beta-lactamase-related" evidence="2">
    <location>
        <begin position="94"/>
        <end position="373"/>
    </location>
</feature>
<dbReference type="AlphaFoldDB" id="A0A1G5GZ73"/>
<dbReference type="Gene3D" id="3.40.710.10">
    <property type="entry name" value="DD-peptidase/beta-lactamase superfamily"/>
    <property type="match status" value="1"/>
</dbReference>
<dbReference type="Pfam" id="PF00144">
    <property type="entry name" value="Beta-lactamase"/>
    <property type="match status" value="1"/>
</dbReference>
<evidence type="ECO:0000259" key="2">
    <source>
        <dbReference type="Pfam" id="PF00144"/>
    </source>
</evidence>
<dbReference type="EMBL" id="FMUS01000010">
    <property type="protein sequence ID" value="SCY56784.1"/>
    <property type="molecule type" value="Genomic_DNA"/>
</dbReference>
<dbReference type="PANTHER" id="PTHR43283:SF14">
    <property type="entry name" value="BLL8153 PROTEIN"/>
    <property type="match status" value="1"/>
</dbReference>
<evidence type="ECO:0000313" key="4">
    <source>
        <dbReference type="Proteomes" id="UP000198636"/>
    </source>
</evidence>